<evidence type="ECO:0000256" key="1">
    <source>
        <dbReference type="SAM" id="MobiDB-lite"/>
    </source>
</evidence>
<feature type="transmembrane region" description="Helical" evidence="2">
    <location>
        <begin position="33"/>
        <end position="54"/>
    </location>
</feature>
<name>S0F9N0_9BACT</name>
<evidence type="ECO:0008006" key="5">
    <source>
        <dbReference type="Google" id="ProtNLM"/>
    </source>
</evidence>
<feature type="region of interest" description="Disordered" evidence="1">
    <location>
        <begin position="1"/>
        <end position="21"/>
    </location>
</feature>
<protein>
    <recommendedName>
        <fullName evidence="5">PAP2 family protein</fullName>
    </recommendedName>
</protein>
<feature type="transmembrane region" description="Helical" evidence="2">
    <location>
        <begin position="66"/>
        <end position="85"/>
    </location>
</feature>
<feature type="transmembrane region" description="Helical" evidence="2">
    <location>
        <begin position="105"/>
        <end position="123"/>
    </location>
</feature>
<evidence type="ECO:0000313" key="4">
    <source>
        <dbReference type="Proteomes" id="UP000014073"/>
    </source>
</evidence>
<dbReference type="HOGENOM" id="CLU_093776_1_1_10"/>
<sequence length="226" mass="25761">MEGTNIPDELTYHEPSPRSNTERRGTLFMTARVVSTIFTPFMVPFIAFFLLFFFTYLRIMPLQYKLTVLALVYCFTILLPMLGIYLFQKINGWGIHGLSNRKQRFVPYGLTLLSYLGCYLTMYRIHLPRYMCGIILATMICMIICSLINFRLKISTHMASSGMMVGGLLSYSFIFQFNPVGWLCFFILLSGMLGSARIILRQHTLNEVGGGFLVGLFCGVIGILFI</sequence>
<evidence type="ECO:0000256" key="2">
    <source>
        <dbReference type="SAM" id="Phobius"/>
    </source>
</evidence>
<feature type="transmembrane region" description="Helical" evidence="2">
    <location>
        <begin position="170"/>
        <end position="193"/>
    </location>
</feature>
<dbReference type="EMBL" id="ACBW01000141">
    <property type="protein sequence ID" value="EEF76482.1"/>
    <property type="molecule type" value="Genomic_DNA"/>
</dbReference>
<accession>S0F9N0</accession>
<keyword evidence="2" id="KW-0472">Membrane</keyword>
<organism evidence="3 4">
    <name type="scientific">Phocaeicola coprophilus DSM 18228 = JCM 13818</name>
    <dbReference type="NCBI Taxonomy" id="547042"/>
    <lineage>
        <taxon>Bacteria</taxon>
        <taxon>Pseudomonadati</taxon>
        <taxon>Bacteroidota</taxon>
        <taxon>Bacteroidia</taxon>
        <taxon>Bacteroidales</taxon>
        <taxon>Bacteroidaceae</taxon>
        <taxon>Phocaeicola</taxon>
    </lineage>
</organism>
<dbReference type="STRING" id="547042.BACCOPRO_01982"/>
<feature type="transmembrane region" description="Helical" evidence="2">
    <location>
        <begin position="205"/>
        <end position="225"/>
    </location>
</feature>
<keyword evidence="4" id="KW-1185">Reference proteome</keyword>
<proteinExistence type="predicted"/>
<feature type="compositionally biased region" description="Basic and acidic residues" evidence="1">
    <location>
        <begin position="10"/>
        <end position="21"/>
    </location>
</feature>
<dbReference type="Proteomes" id="UP000014073">
    <property type="component" value="Unassembled WGS sequence"/>
</dbReference>
<gene>
    <name evidence="3" type="ORF">BACCOPRO_01982</name>
</gene>
<reference evidence="3 4" key="1">
    <citation type="submission" date="2008-12" db="EMBL/GenBank/DDBJ databases">
        <authorList>
            <person name="Fulton L."/>
            <person name="Clifton S."/>
            <person name="Fulton B."/>
            <person name="Xu J."/>
            <person name="Minx P."/>
            <person name="Pepin K.H."/>
            <person name="Johnson M."/>
            <person name="Bhonagiri V."/>
            <person name="Nash W.E."/>
            <person name="Mardis E.R."/>
            <person name="Wilson R.K."/>
        </authorList>
    </citation>
    <scope>NUCLEOTIDE SEQUENCE [LARGE SCALE GENOMIC DNA]</scope>
    <source>
        <strain evidence="3 4">DSM 18228</strain>
    </source>
</reference>
<feature type="transmembrane region" description="Helical" evidence="2">
    <location>
        <begin position="130"/>
        <end position="150"/>
    </location>
</feature>
<comment type="caution">
    <text evidence="3">The sequence shown here is derived from an EMBL/GenBank/DDBJ whole genome shotgun (WGS) entry which is preliminary data.</text>
</comment>
<dbReference type="eggNOG" id="COG0671">
    <property type="taxonomic scope" value="Bacteria"/>
</dbReference>
<keyword evidence="2" id="KW-0812">Transmembrane</keyword>
<keyword evidence="2" id="KW-1133">Transmembrane helix</keyword>
<dbReference type="AlphaFoldDB" id="S0F9N0"/>
<evidence type="ECO:0000313" key="3">
    <source>
        <dbReference type="EMBL" id="EEF76482.1"/>
    </source>
</evidence>